<sequence>MTEQHADTKSALFSRGRKYDHMALLEQIDVTGSIRAAATALGMTYKTAWDAVEAINNMTESPLVERRKGGRDGGGARLTDHGRRLVSTYRRLDEERERVLQQLNNVVDDFDAYYQLIRRFDLKTSARNQFLGKVKTIKQGEISNEVILDIGGDDEIVANITSDSLEHLELKQGTEAYAMIKASWVILTLEHQLKTSARNKLTGKVARCHEGAINTEVIIELNGGKTLAATITNDSAQELDLKPDTQVTALIKASNVILAVAN</sequence>
<keyword evidence="2 5" id="KW-0813">Transport</keyword>
<dbReference type="InterPro" id="IPR000847">
    <property type="entry name" value="LysR_HTH_N"/>
</dbReference>
<feature type="domain" description="Mop" evidence="6">
    <location>
        <begin position="123"/>
        <end position="189"/>
    </location>
</feature>
<comment type="caution">
    <text evidence="7">The sequence shown here is derived from an EMBL/GenBank/DDBJ whole genome shotgun (WGS) entry which is preliminary data.</text>
</comment>
<evidence type="ECO:0000256" key="1">
    <source>
        <dbReference type="ARBA" id="ARBA00008110"/>
    </source>
</evidence>
<dbReference type="InterPro" id="IPR005116">
    <property type="entry name" value="Transp-assoc_OB_typ1"/>
</dbReference>
<evidence type="ECO:0000256" key="2">
    <source>
        <dbReference type="ARBA" id="ARBA00022448"/>
    </source>
</evidence>
<dbReference type="PANTHER" id="PTHR30432">
    <property type="entry name" value="TRANSCRIPTIONAL REGULATOR MODE"/>
    <property type="match status" value="1"/>
</dbReference>
<dbReference type="InterPro" id="IPR016462">
    <property type="entry name" value="ModE"/>
</dbReference>
<dbReference type="PROSITE" id="PS51866">
    <property type="entry name" value="MOP"/>
    <property type="match status" value="2"/>
</dbReference>
<name>A0ABN0T8Y1_9GAMM</name>
<evidence type="ECO:0000313" key="7">
    <source>
        <dbReference type="EMBL" id="GAA0215664.1"/>
    </source>
</evidence>
<dbReference type="InterPro" id="IPR036388">
    <property type="entry name" value="WH-like_DNA-bd_sf"/>
</dbReference>
<dbReference type="PIRSF" id="PIRSF005763">
    <property type="entry name" value="Txn_reg_ModE"/>
    <property type="match status" value="1"/>
</dbReference>
<evidence type="ECO:0000259" key="6">
    <source>
        <dbReference type="PROSITE" id="PS51866"/>
    </source>
</evidence>
<dbReference type="InterPro" id="IPR051815">
    <property type="entry name" value="Molybdate_resp_trans_reg"/>
</dbReference>
<dbReference type="SUPFAM" id="SSF46785">
    <property type="entry name" value="Winged helix' DNA-binding domain"/>
    <property type="match status" value="1"/>
</dbReference>
<keyword evidence="4" id="KW-0677">Repeat</keyword>
<dbReference type="PANTHER" id="PTHR30432:SF1">
    <property type="entry name" value="DNA-BINDING TRANSCRIPTIONAL DUAL REGULATOR MODE"/>
    <property type="match status" value="1"/>
</dbReference>
<protein>
    <submittedName>
        <fullName evidence="7">TOBE domain-containing protein</fullName>
    </submittedName>
</protein>
<dbReference type="SUPFAM" id="SSF50331">
    <property type="entry name" value="MOP-like"/>
    <property type="match status" value="2"/>
</dbReference>
<dbReference type="NCBIfam" id="TIGR00638">
    <property type="entry name" value="Mop"/>
    <property type="match status" value="2"/>
</dbReference>
<dbReference type="Pfam" id="PF00126">
    <property type="entry name" value="HTH_1"/>
    <property type="match status" value="1"/>
</dbReference>
<feature type="domain" description="Mop" evidence="6">
    <location>
        <begin position="194"/>
        <end position="260"/>
    </location>
</feature>
<evidence type="ECO:0000256" key="3">
    <source>
        <dbReference type="ARBA" id="ARBA00022505"/>
    </source>
</evidence>
<dbReference type="Gene3D" id="1.10.10.10">
    <property type="entry name" value="Winged helix-like DNA-binding domain superfamily/Winged helix DNA-binding domain"/>
    <property type="match status" value="1"/>
</dbReference>
<dbReference type="InterPro" id="IPR008995">
    <property type="entry name" value="Mo/tungstate-bd_C_term_dom"/>
</dbReference>
<dbReference type="EMBL" id="BAAADG010000001">
    <property type="protein sequence ID" value="GAA0215664.1"/>
    <property type="molecule type" value="Genomic_DNA"/>
</dbReference>
<evidence type="ECO:0000256" key="4">
    <source>
        <dbReference type="ARBA" id="ARBA00022737"/>
    </source>
</evidence>
<reference evidence="7 8" key="1">
    <citation type="journal article" date="2019" name="Int. J. Syst. Evol. Microbiol.">
        <title>The Global Catalogue of Microorganisms (GCM) 10K type strain sequencing project: providing services to taxonomists for standard genome sequencing and annotation.</title>
        <authorList>
            <consortium name="The Broad Institute Genomics Platform"/>
            <consortium name="The Broad Institute Genome Sequencing Center for Infectious Disease"/>
            <person name="Wu L."/>
            <person name="Ma J."/>
        </authorList>
    </citation>
    <scope>NUCLEOTIDE SEQUENCE [LARGE SCALE GENOMIC DNA]</scope>
    <source>
        <strain evidence="7 8">JCM 6886</strain>
    </source>
</reference>
<keyword evidence="3 5" id="KW-0500">Molybdenum</keyword>
<organism evidence="7 8">
    <name type="scientific">Methylophaga marina</name>
    <dbReference type="NCBI Taxonomy" id="45495"/>
    <lineage>
        <taxon>Bacteria</taxon>
        <taxon>Pseudomonadati</taxon>
        <taxon>Pseudomonadota</taxon>
        <taxon>Gammaproteobacteria</taxon>
        <taxon>Thiotrichales</taxon>
        <taxon>Piscirickettsiaceae</taxon>
        <taxon>Methylophaga</taxon>
    </lineage>
</organism>
<dbReference type="InterPro" id="IPR004606">
    <property type="entry name" value="Mop_domain"/>
</dbReference>
<dbReference type="Gene3D" id="2.40.50.100">
    <property type="match status" value="2"/>
</dbReference>
<proteinExistence type="inferred from homology"/>
<keyword evidence="8" id="KW-1185">Reference proteome</keyword>
<dbReference type="Pfam" id="PF03459">
    <property type="entry name" value="TOBE"/>
    <property type="match status" value="2"/>
</dbReference>
<comment type="similarity">
    <text evidence="1 5">Belongs to the ModE family.</text>
</comment>
<dbReference type="Proteomes" id="UP001501476">
    <property type="component" value="Unassembled WGS sequence"/>
</dbReference>
<gene>
    <name evidence="7" type="ORF">GCM10008964_04120</name>
</gene>
<accession>A0ABN0T8Y1</accession>
<evidence type="ECO:0000313" key="8">
    <source>
        <dbReference type="Proteomes" id="UP001501476"/>
    </source>
</evidence>
<dbReference type="RefSeq" id="WP_286305133.1">
    <property type="nucleotide sequence ID" value="NZ_AP027741.1"/>
</dbReference>
<dbReference type="InterPro" id="IPR036390">
    <property type="entry name" value="WH_DNA-bd_sf"/>
</dbReference>
<evidence type="ECO:0000256" key="5">
    <source>
        <dbReference type="PIRNR" id="PIRNR005763"/>
    </source>
</evidence>